<dbReference type="InterPro" id="IPR011335">
    <property type="entry name" value="Restrct_endonuc-II-like"/>
</dbReference>
<evidence type="ECO:0000313" key="6">
    <source>
        <dbReference type="Proteomes" id="UP000429811"/>
    </source>
</evidence>
<dbReference type="InterPro" id="IPR019080">
    <property type="entry name" value="YqaJ_viral_recombinase"/>
</dbReference>
<keyword evidence="1" id="KW-0378">Hydrolase</keyword>
<evidence type="ECO:0000256" key="2">
    <source>
        <dbReference type="SAM" id="Coils"/>
    </source>
</evidence>
<keyword evidence="5" id="KW-0540">Nuclease</keyword>
<dbReference type="SUPFAM" id="SSF52980">
    <property type="entry name" value="Restriction endonuclease-like"/>
    <property type="match status" value="1"/>
</dbReference>
<dbReference type="GO" id="GO:0004519">
    <property type="term" value="F:endonuclease activity"/>
    <property type="evidence" value="ECO:0007669"/>
    <property type="project" value="UniProtKB-KW"/>
</dbReference>
<evidence type="ECO:0000256" key="1">
    <source>
        <dbReference type="ARBA" id="ARBA00022801"/>
    </source>
</evidence>
<dbReference type="Gene3D" id="3.90.320.10">
    <property type="match status" value="1"/>
</dbReference>
<sequence>MVLSREYAPQIVVKTEGLPREDWLEYRRLGIGGSDAAAVLGISPFQTGRDLYYDKLKIVSANDDDNWVAKKAGTLLEPLVAEIFSYRTGLKVYRKPFMYQHPKYPWMLADLDYLVELPNGKIAILECKTTNPFGKENWWYNGCEIVPLNYEVQGRHYMSVMNIDRVYYCCYYTNTAEEAIIRHTDRDAAYEAELIFLEEDFWTNRVQAHVPPPYIEKDGELILQSIKRRFGPADLDAPPVMLNPSNAIPVLSYYDLRKKKAALSAEVKKLENEMSRAKAYIIEQMGSSCRANYTGADADYAVSYLPSYTTGIPKDKLERLKEVHPDIYNEYVVRSVTRRFTVKKIAAQAA</sequence>
<feature type="domain" description="YqaJ viral recombinase" evidence="3">
    <location>
        <begin position="22"/>
        <end position="160"/>
    </location>
</feature>
<keyword evidence="2" id="KW-0175">Coiled coil</keyword>
<evidence type="ECO:0000313" key="5">
    <source>
        <dbReference type="EMBL" id="MSB48584.1"/>
    </source>
</evidence>
<dbReference type="Proteomes" id="UP001211173">
    <property type="component" value="Unassembled WGS sequence"/>
</dbReference>
<name>A0A6I2RMP0_FLAPL</name>
<dbReference type="NCBIfam" id="TIGR03033">
    <property type="entry name" value="phage_rel_nuc"/>
    <property type="match status" value="1"/>
</dbReference>
<reference evidence="4" key="2">
    <citation type="submission" date="2023-01" db="EMBL/GenBank/DDBJ databases">
        <title>Human gut microbiome strain richness.</title>
        <authorList>
            <person name="Chen-Liaw A."/>
        </authorList>
    </citation>
    <scope>NUCLEOTIDE SEQUENCE</scope>
    <source>
        <strain evidence="4">1001287st1_F4_1001285I_161205</strain>
    </source>
</reference>
<dbReference type="Pfam" id="PF09588">
    <property type="entry name" value="YqaJ"/>
    <property type="match status" value="1"/>
</dbReference>
<accession>A0A6I2RMP0</accession>
<dbReference type="RefSeq" id="WP_131971062.1">
    <property type="nucleotide sequence ID" value="NZ_BAABXT010000001.1"/>
</dbReference>
<dbReference type="InterPro" id="IPR017482">
    <property type="entry name" value="Lambda-type_endonuclease"/>
</dbReference>
<dbReference type="Proteomes" id="UP000429811">
    <property type="component" value="Unassembled WGS sequence"/>
</dbReference>
<proteinExistence type="predicted"/>
<comment type="caution">
    <text evidence="5">The sequence shown here is derived from an EMBL/GenBank/DDBJ whole genome shotgun (WGS) entry which is preliminary data.</text>
</comment>
<dbReference type="AlphaFoldDB" id="A0A6I2RMP0"/>
<dbReference type="InterPro" id="IPR011604">
    <property type="entry name" value="PDDEXK-like_dom_sf"/>
</dbReference>
<dbReference type="EMBL" id="JAQLWV010000004">
    <property type="protein sequence ID" value="MDB7932221.1"/>
    <property type="molecule type" value="Genomic_DNA"/>
</dbReference>
<protein>
    <submittedName>
        <fullName evidence="5">Endonuclease</fullName>
    </submittedName>
    <submittedName>
        <fullName evidence="4">YqaJ viral recombinase family protein</fullName>
    </submittedName>
</protein>
<evidence type="ECO:0000313" key="4">
    <source>
        <dbReference type="EMBL" id="MDB7932221.1"/>
    </source>
</evidence>
<organism evidence="5 6">
    <name type="scientific">Flavonifractor plautii</name>
    <name type="common">Fusobacterium plautii</name>
    <dbReference type="NCBI Taxonomy" id="292800"/>
    <lineage>
        <taxon>Bacteria</taxon>
        <taxon>Bacillati</taxon>
        <taxon>Bacillota</taxon>
        <taxon>Clostridia</taxon>
        <taxon>Eubacteriales</taxon>
        <taxon>Oscillospiraceae</taxon>
        <taxon>Flavonifractor</taxon>
    </lineage>
</organism>
<evidence type="ECO:0000259" key="3">
    <source>
        <dbReference type="Pfam" id="PF09588"/>
    </source>
</evidence>
<gene>
    <name evidence="5" type="ORF">GKE90_07695</name>
    <name evidence="4" type="ORF">PNE06_03950</name>
</gene>
<feature type="coiled-coil region" evidence="2">
    <location>
        <begin position="253"/>
        <end position="280"/>
    </location>
</feature>
<reference evidence="5 6" key="1">
    <citation type="journal article" date="2019" name="Nat. Med.">
        <title>A library of human gut bacterial isolates paired with longitudinal multiomics data enables mechanistic microbiome research.</title>
        <authorList>
            <person name="Poyet M."/>
            <person name="Groussin M."/>
            <person name="Gibbons S.M."/>
            <person name="Avila-Pacheco J."/>
            <person name="Jiang X."/>
            <person name="Kearney S.M."/>
            <person name="Perrotta A.R."/>
            <person name="Berdy B."/>
            <person name="Zhao S."/>
            <person name="Lieberman T.D."/>
            <person name="Swanson P.K."/>
            <person name="Smith M."/>
            <person name="Roesemann S."/>
            <person name="Alexander J.E."/>
            <person name="Rich S.A."/>
            <person name="Livny J."/>
            <person name="Vlamakis H."/>
            <person name="Clish C."/>
            <person name="Bullock K."/>
            <person name="Deik A."/>
            <person name="Scott J."/>
            <person name="Pierce K.A."/>
            <person name="Xavier R.J."/>
            <person name="Alm E.J."/>
        </authorList>
    </citation>
    <scope>NUCLEOTIDE SEQUENCE [LARGE SCALE GENOMIC DNA]</scope>
    <source>
        <strain evidence="5 6">BIOML-A5</strain>
    </source>
</reference>
<dbReference type="EMBL" id="WKPO01000008">
    <property type="protein sequence ID" value="MSB48584.1"/>
    <property type="molecule type" value="Genomic_DNA"/>
</dbReference>
<dbReference type="GO" id="GO:0016787">
    <property type="term" value="F:hydrolase activity"/>
    <property type="evidence" value="ECO:0007669"/>
    <property type="project" value="UniProtKB-KW"/>
</dbReference>
<keyword evidence="5" id="KW-0255">Endonuclease</keyword>